<proteinExistence type="predicted"/>
<sequence>MARTRGAKSSSPSSRKRVHERSPFQNPSLSLRSRRNFSSGKARVVEASGETLSHQVRGSATAKESKVENLEPIDLTEQSLEPSPVPSPVPISGCHLRRRQQSLKSLNHHFSSPKFHLK</sequence>
<dbReference type="AlphaFoldDB" id="A0A438INH1"/>
<name>A0A438INH1_VITVI</name>
<evidence type="ECO:0000313" key="3">
    <source>
        <dbReference type="Proteomes" id="UP000288805"/>
    </source>
</evidence>
<evidence type="ECO:0000256" key="1">
    <source>
        <dbReference type="SAM" id="MobiDB-lite"/>
    </source>
</evidence>
<accession>A0A438INH1</accession>
<evidence type="ECO:0000313" key="2">
    <source>
        <dbReference type="EMBL" id="RVW98267.1"/>
    </source>
</evidence>
<protein>
    <submittedName>
        <fullName evidence="2">Uncharacterized protein</fullName>
    </submittedName>
</protein>
<comment type="caution">
    <text evidence="2">The sequence shown here is derived from an EMBL/GenBank/DDBJ whole genome shotgun (WGS) entry which is preliminary data.</text>
</comment>
<reference evidence="2 3" key="1">
    <citation type="journal article" date="2018" name="PLoS Genet.">
        <title>Population sequencing reveals clonal diversity and ancestral inbreeding in the grapevine cultivar Chardonnay.</title>
        <authorList>
            <person name="Roach M.J."/>
            <person name="Johnson D.L."/>
            <person name="Bohlmann J."/>
            <person name="van Vuuren H.J."/>
            <person name="Jones S.J."/>
            <person name="Pretorius I.S."/>
            <person name="Schmidt S.A."/>
            <person name="Borneman A.R."/>
        </authorList>
    </citation>
    <scope>NUCLEOTIDE SEQUENCE [LARGE SCALE GENOMIC DNA]</scope>
    <source>
        <strain evidence="3">cv. Chardonnay</strain>
        <tissue evidence="2">Leaf</tissue>
    </source>
</reference>
<organism evidence="2 3">
    <name type="scientific">Vitis vinifera</name>
    <name type="common">Grape</name>
    <dbReference type="NCBI Taxonomy" id="29760"/>
    <lineage>
        <taxon>Eukaryota</taxon>
        <taxon>Viridiplantae</taxon>
        <taxon>Streptophyta</taxon>
        <taxon>Embryophyta</taxon>
        <taxon>Tracheophyta</taxon>
        <taxon>Spermatophyta</taxon>
        <taxon>Magnoliopsida</taxon>
        <taxon>eudicotyledons</taxon>
        <taxon>Gunneridae</taxon>
        <taxon>Pentapetalae</taxon>
        <taxon>rosids</taxon>
        <taxon>Vitales</taxon>
        <taxon>Vitaceae</taxon>
        <taxon>Viteae</taxon>
        <taxon>Vitis</taxon>
    </lineage>
</organism>
<dbReference type="Proteomes" id="UP000288805">
    <property type="component" value="Unassembled WGS sequence"/>
</dbReference>
<feature type="region of interest" description="Disordered" evidence="1">
    <location>
        <begin position="1"/>
        <end position="93"/>
    </location>
</feature>
<gene>
    <name evidence="2" type="ORF">CK203_034323</name>
</gene>
<dbReference type="EMBL" id="QGNW01000094">
    <property type="protein sequence ID" value="RVW98267.1"/>
    <property type="molecule type" value="Genomic_DNA"/>
</dbReference>